<proteinExistence type="predicted"/>
<feature type="non-terminal residue" evidence="1">
    <location>
        <position position="42"/>
    </location>
</feature>
<organism evidence="1">
    <name type="scientific">marine sediment metagenome</name>
    <dbReference type="NCBI Taxonomy" id="412755"/>
    <lineage>
        <taxon>unclassified sequences</taxon>
        <taxon>metagenomes</taxon>
        <taxon>ecological metagenomes</taxon>
    </lineage>
</organism>
<dbReference type="EMBL" id="LAZR01017536">
    <property type="protein sequence ID" value="KKL99993.1"/>
    <property type="molecule type" value="Genomic_DNA"/>
</dbReference>
<evidence type="ECO:0000313" key="1">
    <source>
        <dbReference type="EMBL" id="KKL99993.1"/>
    </source>
</evidence>
<comment type="caution">
    <text evidence="1">The sequence shown here is derived from an EMBL/GenBank/DDBJ whole genome shotgun (WGS) entry which is preliminary data.</text>
</comment>
<name>A0A0F9GMJ4_9ZZZZ</name>
<protein>
    <submittedName>
        <fullName evidence="1">Uncharacterized protein</fullName>
    </submittedName>
</protein>
<sequence length="42" mass="5203">MLDQHCHPHPHLRLYQDIQSLPLCIYHTSLDLYRFRIYHKSL</sequence>
<reference evidence="1" key="1">
    <citation type="journal article" date="2015" name="Nature">
        <title>Complex archaea that bridge the gap between prokaryotes and eukaryotes.</title>
        <authorList>
            <person name="Spang A."/>
            <person name="Saw J.H."/>
            <person name="Jorgensen S.L."/>
            <person name="Zaremba-Niedzwiedzka K."/>
            <person name="Martijn J."/>
            <person name="Lind A.E."/>
            <person name="van Eijk R."/>
            <person name="Schleper C."/>
            <person name="Guy L."/>
            <person name="Ettema T.J."/>
        </authorList>
    </citation>
    <scope>NUCLEOTIDE SEQUENCE</scope>
</reference>
<dbReference type="AlphaFoldDB" id="A0A0F9GMJ4"/>
<accession>A0A0F9GMJ4</accession>
<gene>
    <name evidence="1" type="ORF">LCGC14_1808820</name>
</gene>